<keyword evidence="2" id="KW-1185">Reference proteome</keyword>
<keyword evidence="1" id="KW-0378">Hydrolase</keyword>
<dbReference type="PANTHER" id="PTHR47176">
    <property type="entry name" value="OSJNBA0020J04.13 PROTEIN"/>
    <property type="match status" value="1"/>
</dbReference>
<gene>
    <name evidence="1" type="ORF">MOX91_01495</name>
</gene>
<evidence type="ECO:0000313" key="1">
    <source>
        <dbReference type="EMBL" id="MDX8414862.1"/>
    </source>
</evidence>
<dbReference type="Gene3D" id="3.20.20.140">
    <property type="entry name" value="Metal-dependent hydrolases"/>
    <property type="match status" value="1"/>
</dbReference>
<name>A0ABU4WE67_9BACT</name>
<accession>A0ABU4WE67</accession>
<dbReference type="Proteomes" id="UP001275932">
    <property type="component" value="Unassembled WGS sequence"/>
</dbReference>
<dbReference type="GO" id="GO:0016787">
    <property type="term" value="F:hydrolase activity"/>
    <property type="evidence" value="ECO:0007669"/>
    <property type="project" value="UniProtKB-KW"/>
</dbReference>
<dbReference type="SUPFAM" id="SSF51556">
    <property type="entry name" value="Metallo-dependent hydrolases"/>
    <property type="match status" value="1"/>
</dbReference>
<dbReference type="InterPro" id="IPR032466">
    <property type="entry name" value="Metal_Hydrolase"/>
</dbReference>
<evidence type="ECO:0000313" key="2">
    <source>
        <dbReference type="Proteomes" id="UP001275932"/>
    </source>
</evidence>
<dbReference type="Pfam" id="PF01026">
    <property type="entry name" value="TatD_DNase"/>
    <property type="match status" value="1"/>
</dbReference>
<dbReference type="InterPro" id="IPR001130">
    <property type="entry name" value="TatD-like"/>
</dbReference>
<proteinExistence type="predicted"/>
<dbReference type="PANTHER" id="PTHR47176:SF1">
    <property type="entry name" value="OS04G0577500 PROTEIN"/>
    <property type="match status" value="1"/>
</dbReference>
<organism evidence="1 2">
    <name type="scientific">Intestinicryptomonas porci</name>
    <dbReference type="NCBI Taxonomy" id="2926320"/>
    <lineage>
        <taxon>Bacteria</taxon>
        <taxon>Pseudomonadati</taxon>
        <taxon>Verrucomicrobiota</taxon>
        <taxon>Opitutia</taxon>
        <taxon>Opitutales</taxon>
        <taxon>Intestinicryptomonaceae</taxon>
        <taxon>Intestinicryptomonas</taxon>
    </lineage>
</organism>
<dbReference type="EMBL" id="JALBUT010000001">
    <property type="protein sequence ID" value="MDX8414862.1"/>
    <property type="molecule type" value="Genomic_DNA"/>
</dbReference>
<sequence length="226" mass="25243">MFLCDAHCHLPSSEFDEFSGELAVCAACASSADMPRLAAFKKAFPKNVFAAFGVHPKYLGGFNKDIFASFLDNADAVGEIGFDKHSSFDLAFQRDCFEIQAGAAISRNLPVIIHEVGHWNELELSLKRLRPKRFLIHAAKCSAELVKKFEKMGGWFSFGERELKLKSGRDALAAAGKNRILLESDSFPSIEKMEKTYFLASEILNLKEVELCRLIGENFSEFFKNG</sequence>
<comment type="caution">
    <text evidence="1">The sequence shown here is derived from an EMBL/GenBank/DDBJ whole genome shotgun (WGS) entry which is preliminary data.</text>
</comment>
<protein>
    <submittedName>
        <fullName evidence="1">TatD family hydrolase</fullName>
    </submittedName>
</protein>
<dbReference type="RefSeq" id="WP_370396308.1">
    <property type="nucleotide sequence ID" value="NZ_JALBUT010000001.1"/>
</dbReference>
<reference evidence="1 2" key="1">
    <citation type="submission" date="2022-03" db="EMBL/GenBank/DDBJ databases">
        <title>Novel taxa within the pig intestine.</title>
        <authorList>
            <person name="Wylensek D."/>
            <person name="Bishof K."/>
            <person name="Afrizal A."/>
            <person name="Clavel T."/>
        </authorList>
    </citation>
    <scope>NUCLEOTIDE SEQUENCE [LARGE SCALE GENOMIC DNA]</scope>
    <source>
        <strain evidence="1 2">CLA-KB-P66</strain>
    </source>
</reference>